<keyword evidence="9 10" id="KW-0472">Membrane</keyword>
<gene>
    <name evidence="13" type="primary">modB</name>
    <name evidence="13" type="ORF">GWK41_06740</name>
</gene>
<proteinExistence type="inferred from homology"/>
<dbReference type="InterPro" id="IPR011867">
    <property type="entry name" value="ModB_ABC"/>
</dbReference>
<dbReference type="EMBL" id="JAACYA010000002">
    <property type="protein sequence ID" value="MBK3332762.1"/>
    <property type="molecule type" value="Genomic_DNA"/>
</dbReference>
<comment type="similarity">
    <text evidence="3 11">Belongs to the binding-protein-dependent transport system permease family. CysTW subfamily.</text>
</comment>
<evidence type="ECO:0000256" key="11">
    <source>
        <dbReference type="RuleBase" id="RU365097"/>
    </source>
</evidence>
<evidence type="ECO:0000259" key="12">
    <source>
        <dbReference type="PROSITE" id="PS50928"/>
    </source>
</evidence>
<evidence type="ECO:0000313" key="13">
    <source>
        <dbReference type="EMBL" id="MBK3332762.1"/>
    </source>
</evidence>
<feature type="transmembrane region" description="Helical" evidence="10">
    <location>
        <begin position="197"/>
        <end position="216"/>
    </location>
</feature>
<feature type="transmembrane region" description="Helical" evidence="10">
    <location>
        <begin position="48"/>
        <end position="69"/>
    </location>
</feature>
<keyword evidence="7 10" id="KW-0812">Transmembrane</keyword>
<dbReference type="NCBIfam" id="TIGR02141">
    <property type="entry name" value="modB_ABC"/>
    <property type="match status" value="1"/>
</dbReference>
<reference evidence="13 14" key="1">
    <citation type="journal article" date="2021" name="Syst. Appl. Microbiol.">
        <title>Persephonella atlantica sp. nov.: How to adapt to physico-chemical gradients in high temperature hydrothermal habitats.</title>
        <authorList>
            <person name="Francois D.X."/>
            <person name="Godfroy A."/>
            <person name="Mathien C."/>
            <person name="Aube J."/>
            <person name="Cathalot C."/>
            <person name="Lesongeur F."/>
            <person name="L'Haridon S."/>
            <person name="Philippon X."/>
            <person name="Roussel E.G."/>
        </authorList>
    </citation>
    <scope>NUCLEOTIDE SEQUENCE [LARGE SCALE GENOMIC DNA]</scope>
    <source>
        <strain evidence="13 14">MO1340</strain>
    </source>
</reference>
<feature type="transmembrane region" description="Helical" evidence="10">
    <location>
        <begin position="81"/>
        <end position="102"/>
    </location>
</feature>
<evidence type="ECO:0000256" key="1">
    <source>
        <dbReference type="ARBA" id="ARBA00002949"/>
    </source>
</evidence>
<protein>
    <recommendedName>
        <fullName evidence="11">Molybdenum transport system permease</fullName>
    </recommendedName>
</protein>
<keyword evidence="6 11" id="KW-0500">Molybdenum</keyword>
<dbReference type="CDD" id="cd06261">
    <property type="entry name" value="TM_PBP2"/>
    <property type="match status" value="1"/>
</dbReference>
<accession>A0ABS1GIL1</accession>
<dbReference type="InterPro" id="IPR000515">
    <property type="entry name" value="MetI-like"/>
</dbReference>
<dbReference type="SUPFAM" id="SSF161098">
    <property type="entry name" value="MetI-like"/>
    <property type="match status" value="1"/>
</dbReference>
<evidence type="ECO:0000256" key="3">
    <source>
        <dbReference type="ARBA" id="ARBA00007069"/>
    </source>
</evidence>
<dbReference type="RefSeq" id="WP_200674177.1">
    <property type="nucleotide sequence ID" value="NZ_JAACYA010000002.1"/>
</dbReference>
<dbReference type="Proteomes" id="UP000772812">
    <property type="component" value="Unassembled WGS sequence"/>
</dbReference>
<evidence type="ECO:0000256" key="7">
    <source>
        <dbReference type="ARBA" id="ARBA00022692"/>
    </source>
</evidence>
<evidence type="ECO:0000313" key="14">
    <source>
        <dbReference type="Proteomes" id="UP000772812"/>
    </source>
</evidence>
<keyword evidence="5 11" id="KW-1003">Cell membrane</keyword>
<organism evidence="13 14">
    <name type="scientific">Persephonella atlantica</name>
    <dbReference type="NCBI Taxonomy" id="2699429"/>
    <lineage>
        <taxon>Bacteria</taxon>
        <taxon>Pseudomonadati</taxon>
        <taxon>Aquificota</taxon>
        <taxon>Aquificia</taxon>
        <taxon>Aquificales</taxon>
        <taxon>Hydrogenothermaceae</taxon>
        <taxon>Persephonella</taxon>
    </lineage>
</organism>
<keyword evidence="8 10" id="KW-1133">Transmembrane helix</keyword>
<name>A0ABS1GIL1_9AQUI</name>
<keyword evidence="4 10" id="KW-0813">Transport</keyword>
<dbReference type="PANTHER" id="PTHR30183:SF8">
    <property type="entry name" value="MOLYBDENUM TRANSPORT SYSTEM PERMEASE"/>
    <property type="match status" value="1"/>
</dbReference>
<feature type="transmembrane region" description="Helical" evidence="10">
    <location>
        <begin position="147"/>
        <end position="168"/>
    </location>
</feature>
<evidence type="ECO:0000256" key="9">
    <source>
        <dbReference type="ARBA" id="ARBA00023136"/>
    </source>
</evidence>
<evidence type="ECO:0000256" key="8">
    <source>
        <dbReference type="ARBA" id="ARBA00022989"/>
    </source>
</evidence>
<dbReference type="PROSITE" id="PS50928">
    <property type="entry name" value="ABC_TM1"/>
    <property type="match status" value="1"/>
</dbReference>
<comment type="function">
    <text evidence="1 11">Part of the binding-protein-dependent transport system for molybdenum; probably responsible for the translocation of the substrate across the membrane.</text>
</comment>
<evidence type="ECO:0000256" key="5">
    <source>
        <dbReference type="ARBA" id="ARBA00022475"/>
    </source>
</evidence>
<sequence>MDGEFLQTVTLTLRLAIVTTAILFIIGIPLSYFLAYRDFRLKPFIETVVSLPLVLPPTVLGFYFIVLFSPDGFIGKIVDHIFGIKMIFTFEGLVVGSIIYSLPFMIHPLQSGFQSVDRNIIEASYTLGKNRIETLFRVIMPNMKQSLLTGIVLTFAHTIGEFGVVLMIGGSIPGETKVASIAIYEEVEALNYDRANLYAVTLFVITFLILIAVYTVNKKFTKADSL</sequence>
<dbReference type="InterPro" id="IPR035906">
    <property type="entry name" value="MetI-like_sf"/>
</dbReference>
<dbReference type="Pfam" id="PF00528">
    <property type="entry name" value="BPD_transp_1"/>
    <property type="match status" value="1"/>
</dbReference>
<evidence type="ECO:0000256" key="2">
    <source>
        <dbReference type="ARBA" id="ARBA00004651"/>
    </source>
</evidence>
<evidence type="ECO:0000256" key="4">
    <source>
        <dbReference type="ARBA" id="ARBA00022448"/>
    </source>
</evidence>
<comment type="caution">
    <text evidence="13">The sequence shown here is derived from an EMBL/GenBank/DDBJ whole genome shotgun (WGS) entry which is preliminary data.</text>
</comment>
<evidence type="ECO:0000256" key="6">
    <source>
        <dbReference type="ARBA" id="ARBA00022505"/>
    </source>
</evidence>
<feature type="domain" description="ABC transmembrane type-1" evidence="12">
    <location>
        <begin position="9"/>
        <end position="213"/>
    </location>
</feature>
<evidence type="ECO:0000256" key="10">
    <source>
        <dbReference type="RuleBase" id="RU363032"/>
    </source>
</evidence>
<comment type="subcellular location">
    <subcellularLocation>
        <location evidence="2 10">Cell membrane</location>
        <topology evidence="2 10">Multi-pass membrane protein</topology>
    </subcellularLocation>
</comment>
<feature type="transmembrane region" description="Helical" evidence="10">
    <location>
        <begin position="12"/>
        <end position="36"/>
    </location>
</feature>
<dbReference type="Gene3D" id="1.10.3720.10">
    <property type="entry name" value="MetI-like"/>
    <property type="match status" value="1"/>
</dbReference>
<keyword evidence="14" id="KW-1185">Reference proteome</keyword>
<dbReference type="PANTHER" id="PTHR30183">
    <property type="entry name" value="MOLYBDENUM TRANSPORT SYSTEM PERMEASE PROTEIN MODB"/>
    <property type="match status" value="1"/>
</dbReference>